<comment type="caution">
    <text evidence="2">The sequence shown here is derived from an EMBL/GenBank/DDBJ whole genome shotgun (WGS) entry which is preliminary data.</text>
</comment>
<dbReference type="Proteomes" id="UP000265515">
    <property type="component" value="Unassembled WGS sequence"/>
</dbReference>
<evidence type="ECO:0000313" key="2">
    <source>
        <dbReference type="EMBL" id="GBG73791.1"/>
    </source>
</evidence>
<feature type="compositionally biased region" description="Basic and acidic residues" evidence="1">
    <location>
        <begin position="63"/>
        <end position="89"/>
    </location>
</feature>
<dbReference type="EMBL" id="BFEA01000189">
    <property type="protein sequence ID" value="GBG73791.1"/>
    <property type="molecule type" value="Genomic_DNA"/>
</dbReference>
<keyword evidence="3" id="KW-1185">Reference proteome</keyword>
<dbReference type="AlphaFoldDB" id="A0A388KUR4"/>
<feature type="compositionally biased region" description="Acidic residues" evidence="1">
    <location>
        <begin position="1"/>
        <end position="22"/>
    </location>
</feature>
<sequence>MDEGESDERDDVQDALDEEEGLEGGVGEGGKADEAVGDPDLPGEKVVITSRDVSRAGPTPRAPRPELERARREKRPVGEGGEVRETTREKRARQTTIDEMYDKEKLDKFHDAWLQWIYAKGLAFNAFRGPEFQRVQRATERVPRTIQFRFPSYRVTAGTGIPS</sequence>
<evidence type="ECO:0000256" key="1">
    <source>
        <dbReference type="SAM" id="MobiDB-lite"/>
    </source>
</evidence>
<feature type="region of interest" description="Disordered" evidence="1">
    <location>
        <begin position="1"/>
        <end position="97"/>
    </location>
</feature>
<evidence type="ECO:0000313" key="3">
    <source>
        <dbReference type="Proteomes" id="UP000265515"/>
    </source>
</evidence>
<gene>
    <name evidence="2" type="ORF">CBR_g17130</name>
</gene>
<organism evidence="2 3">
    <name type="scientific">Chara braunii</name>
    <name type="common">Braun's stonewort</name>
    <dbReference type="NCBI Taxonomy" id="69332"/>
    <lineage>
        <taxon>Eukaryota</taxon>
        <taxon>Viridiplantae</taxon>
        <taxon>Streptophyta</taxon>
        <taxon>Charophyceae</taxon>
        <taxon>Charales</taxon>
        <taxon>Characeae</taxon>
        <taxon>Chara</taxon>
    </lineage>
</organism>
<proteinExistence type="predicted"/>
<reference evidence="2 3" key="1">
    <citation type="journal article" date="2018" name="Cell">
        <title>The Chara Genome: Secondary Complexity and Implications for Plant Terrestrialization.</title>
        <authorList>
            <person name="Nishiyama T."/>
            <person name="Sakayama H."/>
            <person name="Vries J.D."/>
            <person name="Buschmann H."/>
            <person name="Saint-Marcoux D."/>
            <person name="Ullrich K.K."/>
            <person name="Haas F.B."/>
            <person name="Vanderstraeten L."/>
            <person name="Becker D."/>
            <person name="Lang D."/>
            <person name="Vosolsobe S."/>
            <person name="Rombauts S."/>
            <person name="Wilhelmsson P.K.I."/>
            <person name="Janitza P."/>
            <person name="Kern R."/>
            <person name="Heyl A."/>
            <person name="Rumpler F."/>
            <person name="Villalobos L.I.A.C."/>
            <person name="Clay J.M."/>
            <person name="Skokan R."/>
            <person name="Toyoda A."/>
            <person name="Suzuki Y."/>
            <person name="Kagoshima H."/>
            <person name="Schijlen E."/>
            <person name="Tajeshwar N."/>
            <person name="Catarino B."/>
            <person name="Hetherington A.J."/>
            <person name="Saltykova A."/>
            <person name="Bonnot C."/>
            <person name="Breuninger H."/>
            <person name="Symeonidi A."/>
            <person name="Radhakrishnan G.V."/>
            <person name="Van Nieuwerburgh F."/>
            <person name="Deforce D."/>
            <person name="Chang C."/>
            <person name="Karol K.G."/>
            <person name="Hedrich R."/>
            <person name="Ulvskov P."/>
            <person name="Glockner G."/>
            <person name="Delwiche C.F."/>
            <person name="Petrasek J."/>
            <person name="Van de Peer Y."/>
            <person name="Friml J."/>
            <person name="Beilby M."/>
            <person name="Dolan L."/>
            <person name="Kohara Y."/>
            <person name="Sugano S."/>
            <person name="Fujiyama A."/>
            <person name="Delaux P.-M."/>
            <person name="Quint M."/>
            <person name="TheiBen G."/>
            <person name="Hagemann M."/>
            <person name="Harholt J."/>
            <person name="Dunand C."/>
            <person name="Zachgo S."/>
            <person name="Langdale J."/>
            <person name="Maumus F."/>
            <person name="Straeten D.V.D."/>
            <person name="Gould S.B."/>
            <person name="Rensing S.A."/>
        </authorList>
    </citation>
    <scope>NUCLEOTIDE SEQUENCE [LARGE SCALE GENOMIC DNA]</scope>
    <source>
        <strain evidence="2 3">S276</strain>
    </source>
</reference>
<accession>A0A388KUR4</accession>
<protein>
    <submittedName>
        <fullName evidence="2">Uncharacterized protein</fullName>
    </submittedName>
</protein>
<dbReference type="Gramene" id="GBG73791">
    <property type="protein sequence ID" value="GBG73791"/>
    <property type="gene ID" value="CBR_g17130"/>
</dbReference>
<name>A0A388KUR4_CHABU</name>